<dbReference type="SUPFAM" id="SSF57701">
    <property type="entry name" value="Zn2/Cys6 DNA-binding domain"/>
    <property type="match status" value="1"/>
</dbReference>
<dbReference type="CDD" id="cd00067">
    <property type="entry name" value="GAL4"/>
    <property type="match status" value="1"/>
</dbReference>
<comment type="caution">
    <text evidence="5">The sequence shown here is derived from an EMBL/GenBank/DDBJ whole genome shotgun (WGS) entry which is preliminary data.</text>
</comment>
<evidence type="ECO:0000256" key="3">
    <source>
        <dbReference type="SAM" id="MobiDB-lite"/>
    </source>
</evidence>
<feature type="compositionally biased region" description="Polar residues" evidence="3">
    <location>
        <begin position="213"/>
        <end position="222"/>
    </location>
</feature>
<dbReference type="Gene3D" id="4.10.240.10">
    <property type="entry name" value="Zn(2)-C6 fungal-type DNA-binding domain"/>
    <property type="match status" value="1"/>
</dbReference>
<feature type="compositionally biased region" description="Low complexity" evidence="3">
    <location>
        <begin position="259"/>
        <end position="269"/>
    </location>
</feature>
<dbReference type="GO" id="GO:0008270">
    <property type="term" value="F:zinc ion binding"/>
    <property type="evidence" value="ECO:0007669"/>
    <property type="project" value="InterPro"/>
</dbReference>
<sequence>MDEFILIFKSVRTEVYIPELPLAWSRTLDPYQASFIVKFTDSDWCLHDGSKIERFAGVEPRLRGKNAGKAKKFTASVLKYALLSSDRLGISSPKHAASTPDSALRTLVTGTCVHLPASRCSNHKIKASSAFSPTFPDPMPSPMDTEDSPRIPRSSKRRRLNFACNYCRGRKTRCDEQQPSCQACILAGVTCVTEDRRRPGKVIKRREAGKSTDGGSVTSASPSEYGLQGQAAGDGTVERRQSVAGPRTISEVTGPIRARSQSPRPSQSRDSSHTDTISNPLPIWRQSTGTTSFQVLTEWLDLACFRLGIPYHFGSYPPSSLNPQSASQPHGIPITPETWVPQTLFDAYSREIHTFFPVVRLDQARADVVQSHLSSRSGDIAALRSHLLFAAGGWILQHADRKSYMDETLSLARNALGHLIGNVSYETVEVLFLFSVCLRLNDELISAWTTLGICLSIAHSLGLNKPGKQHKKPVDIDAWSPAWWALYSYEKLFSFQLGYVSTISDDAFETLDLDVLKSATLQPPRIALSMASVFSKMTRRCATARQLEERASRKAVEAVIKEKVNSAGEAFLMLTNWANSVPAGIRPTSDFMRVPEDLALASFVSLHYHNALIMLNRNSLLISKNALHKAVEIIAKGTPWEYQIRNGQSMVANSARKIIHLLADSEDSASHLFAPAYFPLLHAMYVLAVHILKQPHSRISKIDQSLLVTAADLVRCYCVRLNEEDRLNTILNGLLRVVQEAMKPVTATGDSERDTPALNSSTNLSDQNVTPLTEQHSEIQTFTQSLRHSDSAFLGPPPLAMEEGILDPFSGQPFNMPIMPDEIGCDWADFENLLQRLESEGNMYPVDEGMIVDI</sequence>
<dbReference type="OrthoDB" id="3037908at2759"/>
<dbReference type="PROSITE" id="PS50048">
    <property type="entry name" value="ZN2_CY6_FUNGAL_2"/>
    <property type="match status" value="1"/>
</dbReference>
<dbReference type="AlphaFoldDB" id="A0A9P5DZR6"/>
<keyword evidence="6" id="KW-1185">Reference proteome</keyword>
<dbReference type="PANTHER" id="PTHR46910">
    <property type="entry name" value="TRANSCRIPTION FACTOR PDR1"/>
    <property type="match status" value="1"/>
</dbReference>
<reference evidence="5" key="2">
    <citation type="submission" date="2020-02" db="EMBL/GenBank/DDBJ databases">
        <title>Identification and distribution of gene clusters putatively required for synthesis of sphingolipid metabolism inhibitors in phylogenetically diverse species of the filamentous fungus Fusarium.</title>
        <authorList>
            <person name="Kim H.-S."/>
            <person name="Busman M."/>
            <person name="Brown D.W."/>
            <person name="Divon H."/>
            <person name="Uhlig S."/>
            <person name="Proctor R.H."/>
        </authorList>
    </citation>
    <scope>NUCLEOTIDE SEQUENCE</scope>
    <source>
        <strain evidence="5">NRRL 25174</strain>
    </source>
</reference>
<keyword evidence="2" id="KW-0539">Nucleus</keyword>
<dbReference type="InterPro" id="IPR007219">
    <property type="entry name" value="XnlR_reg_dom"/>
</dbReference>
<proteinExistence type="predicted"/>
<organism evidence="5 6">
    <name type="scientific">Fusarium beomiforme</name>
    <dbReference type="NCBI Taxonomy" id="44412"/>
    <lineage>
        <taxon>Eukaryota</taxon>
        <taxon>Fungi</taxon>
        <taxon>Dikarya</taxon>
        <taxon>Ascomycota</taxon>
        <taxon>Pezizomycotina</taxon>
        <taxon>Sordariomycetes</taxon>
        <taxon>Hypocreomycetidae</taxon>
        <taxon>Hypocreales</taxon>
        <taxon>Nectriaceae</taxon>
        <taxon>Fusarium</taxon>
        <taxon>Fusarium burgessii species complex</taxon>
    </lineage>
</organism>
<dbReference type="PANTHER" id="PTHR46910:SF33">
    <property type="entry name" value="ZN(II)2CYS6 TRANSCRIPTION FACTOR (EUROFUNG)"/>
    <property type="match status" value="1"/>
</dbReference>
<dbReference type="Pfam" id="PF00172">
    <property type="entry name" value="Zn_clus"/>
    <property type="match status" value="1"/>
</dbReference>
<feature type="domain" description="Zn(2)-C6 fungal-type" evidence="4">
    <location>
        <begin position="163"/>
        <end position="193"/>
    </location>
</feature>
<feature type="compositionally biased region" description="Polar residues" evidence="3">
    <location>
        <begin position="274"/>
        <end position="284"/>
    </location>
</feature>
<evidence type="ECO:0000313" key="6">
    <source>
        <dbReference type="Proteomes" id="UP000730481"/>
    </source>
</evidence>
<protein>
    <submittedName>
        <fullName evidence="5">Transcription factor</fullName>
    </submittedName>
</protein>
<accession>A0A9P5DZR6</accession>
<keyword evidence="1" id="KW-0479">Metal-binding</keyword>
<name>A0A9P5DZR6_9HYPO</name>
<dbReference type="InterPro" id="IPR036864">
    <property type="entry name" value="Zn2-C6_fun-type_DNA-bd_sf"/>
</dbReference>
<feature type="region of interest" description="Disordered" evidence="3">
    <location>
        <begin position="746"/>
        <end position="776"/>
    </location>
</feature>
<evidence type="ECO:0000256" key="2">
    <source>
        <dbReference type="ARBA" id="ARBA00023242"/>
    </source>
</evidence>
<evidence type="ECO:0000256" key="1">
    <source>
        <dbReference type="ARBA" id="ARBA00022723"/>
    </source>
</evidence>
<gene>
    <name evidence="5" type="ORF">FBEOM_5291</name>
</gene>
<reference evidence="5" key="1">
    <citation type="journal article" date="2017" name="Mycologia">
        <title>Fusarium algeriense, sp. nov., a novel toxigenic crown rot pathogen of durum wheat from Algeria is nested in the Fusarium burgessii species complex.</title>
        <authorList>
            <person name="Laraba I."/>
            <person name="Keddad A."/>
            <person name="Boureghda H."/>
            <person name="Abdallah N."/>
            <person name="Vaughan M.M."/>
            <person name="Proctor R.H."/>
            <person name="Busman M."/>
            <person name="O'Donnell K."/>
        </authorList>
    </citation>
    <scope>NUCLEOTIDE SEQUENCE</scope>
    <source>
        <strain evidence="5">NRRL 25174</strain>
    </source>
</reference>
<evidence type="ECO:0000313" key="5">
    <source>
        <dbReference type="EMBL" id="KAF4340769.1"/>
    </source>
</evidence>
<feature type="region of interest" description="Disordered" evidence="3">
    <location>
        <begin position="131"/>
        <end position="154"/>
    </location>
</feature>
<dbReference type="Proteomes" id="UP000730481">
    <property type="component" value="Unassembled WGS sequence"/>
</dbReference>
<dbReference type="GO" id="GO:0006351">
    <property type="term" value="P:DNA-templated transcription"/>
    <property type="evidence" value="ECO:0007669"/>
    <property type="project" value="InterPro"/>
</dbReference>
<dbReference type="GO" id="GO:0000981">
    <property type="term" value="F:DNA-binding transcription factor activity, RNA polymerase II-specific"/>
    <property type="evidence" value="ECO:0007669"/>
    <property type="project" value="InterPro"/>
</dbReference>
<dbReference type="SMART" id="SM00066">
    <property type="entry name" value="GAL4"/>
    <property type="match status" value="1"/>
</dbReference>
<dbReference type="InterPro" id="IPR050987">
    <property type="entry name" value="AtrR-like"/>
</dbReference>
<dbReference type="GO" id="GO:0003677">
    <property type="term" value="F:DNA binding"/>
    <property type="evidence" value="ECO:0007669"/>
    <property type="project" value="InterPro"/>
</dbReference>
<dbReference type="SMART" id="SM00906">
    <property type="entry name" value="Fungal_trans"/>
    <property type="match status" value="1"/>
</dbReference>
<dbReference type="EMBL" id="PVQB02000223">
    <property type="protein sequence ID" value="KAF4340769.1"/>
    <property type="molecule type" value="Genomic_DNA"/>
</dbReference>
<dbReference type="CDD" id="cd12148">
    <property type="entry name" value="fungal_TF_MHR"/>
    <property type="match status" value="1"/>
</dbReference>
<dbReference type="PROSITE" id="PS00463">
    <property type="entry name" value="ZN2_CY6_FUNGAL_1"/>
    <property type="match status" value="1"/>
</dbReference>
<dbReference type="InterPro" id="IPR001138">
    <property type="entry name" value="Zn2Cys6_DnaBD"/>
</dbReference>
<evidence type="ECO:0000259" key="4">
    <source>
        <dbReference type="PROSITE" id="PS50048"/>
    </source>
</evidence>
<feature type="compositionally biased region" description="Polar residues" evidence="3">
    <location>
        <begin position="757"/>
        <end position="776"/>
    </location>
</feature>
<feature type="region of interest" description="Disordered" evidence="3">
    <location>
        <begin position="202"/>
        <end position="284"/>
    </location>
</feature>
<dbReference type="Pfam" id="PF04082">
    <property type="entry name" value="Fungal_trans"/>
    <property type="match status" value="1"/>
</dbReference>